<dbReference type="Proteomes" id="UP001526426">
    <property type="component" value="Unassembled WGS sequence"/>
</dbReference>
<accession>A0ABT3L6Z0</accession>
<name>A0ABT3L6Z0_9CYAN</name>
<reference evidence="2 3" key="1">
    <citation type="submission" date="2021-08" db="EMBL/GenBank/DDBJ databases">
        <title>Draft genome sequence of Spirulina subsalsa with high tolerance to salinity and hype-accumulation of phycocyanin.</title>
        <authorList>
            <person name="Pei H."/>
            <person name="Jiang L."/>
        </authorList>
    </citation>
    <scope>NUCLEOTIDE SEQUENCE [LARGE SCALE GENOMIC DNA]</scope>
    <source>
        <strain evidence="2 3">FACHB-351</strain>
    </source>
</reference>
<evidence type="ECO:0000313" key="3">
    <source>
        <dbReference type="Proteomes" id="UP001526426"/>
    </source>
</evidence>
<keyword evidence="1" id="KW-0732">Signal</keyword>
<dbReference type="PROSITE" id="PS51257">
    <property type="entry name" value="PROKAR_LIPOPROTEIN"/>
    <property type="match status" value="1"/>
</dbReference>
<evidence type="ECO:0000313" key="2">
    <source>
        <dbReference type="EMBL" id="MCW6037264.1"/>
    </source>
</evidence>
<organism evidence="2 3">
    <name type="scientific">Spirulina subsalsa FACHB-351</name>
    <dbReference type="NCBI Taxonomy" id="234711"/>
    <lineage>
        <taxon>Bacteria</taxon>
        <taxon>Bacillati</taxon>
        <taxon>Cyanobacteriota</taxon>
        <taxon>Cyanophyceae</taxon>
        <taxon>Spirulinales</taxon>
        <taxon>Spirulinaceae</taxon>
        <taxon>Spirulina</taxon>
    </lineage>
</organism>
<comment type="caution">
    <text evidence="2">The sequence shown here is derived from an EMBL/GenBank/DDBJ whole genome shotgun (WGS) entry which is preliminary data.</text>
</comment>
<dbReference type="RefSeq" id="WP_265265112.1">
    <property type="nucleotide sequence ID" value="NZ_JAIHOM010000063.1"/>
</dbReference>
<protein>
    <submittedName>
        <fullName evidence="2">Uncharacterized protein</fullName>
    </submittedName>
</protein>
<keyword evidence="3" id="KW-1185">Reference proteome</keyword>
<sequence>MRKFRYGWMVLSAIALLHPSQTLQAQTCTAGSSCPPPPLQVIPGQLVRVEVINRTPIPIQIEQLYATGPLALGPGEISPLLFGNTIRNFSLIFWEPTGRKLFANVFQPEEQVLRIEILPGGAIEGEGAVYLRNDGRIDVF</sequence>
<dbReference type="EMBL" id="JAIHOM010000063">
    <property type="protein sequence ID" value="MCW6037264.1"/>
    <property type="molecule type" value="Genomic_DNA"/>
</dbReference>
<gene>
    <name evidence="2" type="ORF">K4A83_13430</name>
</gene>
<feature type="signal peptide" evidence="1">
    <location>
        <begin position="1"/>
        <end position="25"/>
    </location>
</feature>
<proteinExistence type="predicted"/>
<evidence type="ECO:0000256" key="1">
    <source>
        <dbReference type="SAM" id="SignalP"/>
    </source>
</evidence>
<feature type="chain" id="PRO_5046271140" evidence="1">
    <location>
        <begin position="26"/>
        <end position="140"/>
    </location>
</feature>